<dbReference type="GO" id="GO:0005634">
    <property type="term" value="C:nucleus"/>
    <property type="evidence" value="ECO:0007669"/>
    <property type="project" value="UniProtKB-SubCell"/>
</dbReference>
<feature type="domain" description="Rad21/Rec8-like protein N-terminal" evidence="4">
    <location>
        <begin position="1"/>
        <end position="92"/>
    </location>
</feature>
<dbReference type="Proteomes" id="UP000663880">
    <property type="component" value="Unassembled WGS sequence"/>
</dbReference>
<accession>A0A821Y195</accession>
<dbReference type="PANTHER" id="PTHR12585:SF69">
    <property type="entry name" value="FI11703P"/>
    <property type="match status" value="1"/>
</dbReference>
<dbReference type="GO" id="GO:1990414">
    <property type="term" value="P:replication-born double-strand break repair via sister chromatid exchange"/>
    <property type="evidence" value="ECO:0007669"/>
    <property type="project" value="TreeGrafter"/>
</dbReference>
<dbReference type="InterPro" id="IPR039781">
    <property type="entry name" value="Rad21/Rec8-like"/>
</dbReference>
<dbReference type="PANTHER" id="PTHR12585">
    <property type="entry name" value="SCC1 / RAD21 FAMILY MEMBER"/>
    <property type="match status" value="1"/>
</dbReference>
<sequence length="694" mass="78525">MFYPVESLKRGGRFYLCWVADSWPQRFQAINNRQIWSQDIRRICHDLQEVICQESRRPSKRFSLRLTSQLIHGLVLLYHRKVNVLFGDLCMIEAHAMHYTNKRCKWVDQVRVHDPRSAQIPRLVIEEVGDEEQVEELLQRTGNIVACVEDITLQEPTLPENQPIYDGFGEMHLELPVISDRTIELMLGPDGSAAQQSVIDPWGLSPDRLIDQLRVDKSAHMDRVSDYDISLFNKTTGAELQAPGDFGKEIPDIQLPEIPDPQEIQLEIVPHETENRNMPMEIEHISLEEIPIEEYQARQHTRKRKRNIMKIDECLELEKEYMRSRINDVKVEQRCQDPASDILRREVSVRQMLHRPTCAGARITHNLGLKIRKMYLNSLSQLERCDVPEVPMIQRQHQDTRMIVEETDGPILAPVIEEPHLLGREQAILDADGSVNISAVAPNVSGLEPNVSALGPNVSALGPNVSALGPNVSGLEPNVSALVDPNASTAGRSVEEVQDVSLLPTQKISEMQVPELPAPKRRRTVGTNEARLMIDTENKENQPPNKQLDHLSEMLHEAGISDIPEKLPETEVENCQRKKSRENSETPLGSLDRTKVSLGDTDSCTDSQKEIKANWGTYNTMVRVFHCKDAGCDPLNMMVLLARGPALPGHGRLTAAKCFSSLLKLKQHGFVRIEKNPVTLEIVDINLGPRFDRT</sequence>
<comment type="subcellular location">
    <subcellularLocation>
        <location evidence="1">Nucleus</location>
    </subcellularLocation>
</comment>
<dbReference type="GO" id="GO:0008278">
    <property type="term" value="C:cohesin complex"/>
    <property type="evidence" value="ECO:0007669"/>
    <property type="project" value="InterPro"/>
</dbReference>
<proteinExistence type="predicted"/>
<evidence type="ECO:0000256" key="3">
    <source>
        <dbReference type="SAM" id="MobiDB-lite"/>
    </source>
</evidence>
<dbReference type="InterPro" id="IPR006910">
    <property type="entry name" value="Rad21_Rec8_N"/>
</dbReference>
<evidence type="ECO:0000313" key="6">
    <source>
        <dbReference type="Proteomes" id="UP000663880"/>
    </source>
</evidence>
<dbReference type="GO" id="GO:0007062">
    <property type="term" value="P:sister chromatid cohesion"/>
    <property type="evidence" value="ECO:0007669"/>
    <property type="project" value="InterPro"/>
</dbReference>
<feature type="region of interest" description="Disordered" evidence="3">
    <location>
        <begin position="560"/>
        <end position="594"/>
    </location>
</feature>
<dbReference type="EMBL" id="CAJOBZ010000075">
    <property type="protein sequence ID" value="CAF4953008.1"/>
    <property type="molecule type" value="Genomic_DNA"/>
</dbReference>
<evidence type="ECO:0000313" key="5">
    <source>
        <dbReference type="EMBL" id="CAF4953008.1"/>
    </source>
</evidence>
<gene>
    <name evidence="5" type="ORF">PMACD_LOCUS15879</name>
</gene>
<dbReference type="AlphaFoldDB" id="A0A821Y195"/>
<keyword evidence="2" id="KW-0539">Nucleus</keyword>
<evidence type="ECO:0000259" key="4">
    <source>
        <dbReference type="Pfam" id="PF04825"/>
    </source>
</evidence>
<name>A0A821Y195_9NEOP</name>
<comment type="caution">
    <text evidence="5">The sequence shown here is derived from an EMBL/GenBank/DDBJ whole genome shotgun (WGS) entry which is preliminary data.</text>
</comment>
<evidence type="ECO:0000256" key="2">
    <source>
        <dbReference type="ARBA" id="ARBA00023242"/>
    </source>
</evidence>
<dbReference type="OrthoDB" id="10071381at2759"/>
<dbReference type="GO" id="GO:0003682">
    <property type="term" value="F:chromatin binding"/>
    <property type="evidence" value="ECO:0007669"/>
    <property type="project" value="TreeGrafter"/>
</dbReference>
<protein>
    <recommendedName>
        <fullName evidence="4">Rad21/Rec8-like protein N-terminal domain-containing protein</fullName>
    </recommendedName>
</protein>
<evidence type="ECO:0000256" key="1">
    <source>
        <dbReference type="ARBA" id="ARBA00004123"/>
    </source>
</evidence>
<keyword evidence="6" id="KW-1185">Reference proteome</keyword>
<organism evidence="5 6">
    <name type="scientific">Pieris macdunnoughi</name>
    <dbReference type="NCBI Taxonomy" id="345717"/>
    <lineage>
        <taxon>Eukaryota</taxon>
        <taxon>Metazoa</taxon>
        <taxon>Ecdysozoa</taxon>
        <taxon>Arthropoda</taxon>
        <taxon>Hexapoda</taxon>
        <taxon>Insecta</taxon>
        <taxon>Pterygota</taxon>
        <taxon>Neoptera</taxon>
        <taxon>Endopterygota</taxon>
        <taxon>Lepidoptera</taxon>
        <taxon>Glossata</taxon>
        <taxon>Ditrysia</taxon>
        <taxon>Papilionoidea</taxon>
        <taxon>Pieridae</taxon>
        <taxon>Pierinae</taxon>
        <taxon>Pieris</taxon>
    </lineage>
</organism>
<dbReference type="Pfam" id="PF04825">
    <property type="entry name" value="Rad21_Rec8_N"/>
    <property type="match status" value="1"/>
</dbReference>
<reference evidence="5" key="1">
    <citation type="submission" date="2021-02" db="EMBL/GenBank/DDBJ databases">
        <authorList>
            <person name="Steward A R."/>
        </authorList>
    </citation>
    <scope>NUCLEOTIDE SEQUENCE</scope>
</reference>